<evidence type="ECO:0000259" key="3">
    <source>
        <dbReference type="Pfam" id="PF06094"/>
    </source>
</evidence>
<dbReference type="Proteomes" id="UP000757435">
    <property type="component" value="Unassembled WGS sequence"/>
</dbReference>
<sequence length="114" mass="12632">MTHRLFVYGTLAPGRPNEHVLADVPGEWESATVTGTLLQEGWGAAVGYPGIILNQHGGVIEGFLFSSEMLAEHWTRLDEFEGEGYERVLTTVKLKDGTAVDAYIYKLRTKLLHS</sequence>
<reference evidence="4" key="1">
    <citation type="submission" date="2021-05" db="EMBL/GenBank/DDBJ databases">
        <authorList>
            <person name="Pietrasiak N."/>
            <person name="Ward R."/>
            <person name="Stajich J.E."/>
            <person name="Kurbessoian T."/>
        </authorList>
    </citation>
    <scope>NUCLEOTIDE SEQUENCE</scope>
    <source>
        <strain evidence="4">UHER 2000/2452</strain>
    </source>
</reference>
<dbReference type="PANTHER" id="PTHR31544">
    <property type="entry name" value="AIG2-LIKE PROTEIN D"/>
    <property type="match status" value="1"/>
</dbReference>
<dbReference type="InterPro" id="IPR045038">
    <property type="entry name" value="AIG2-like"/>
</dbReference>
<reference evidence="4" key="2">
    <citation type="journal article" date="2022" name="Microbiol. Resour. Announc.">
        <title>Metagenome Sequencing to Explore Phylogenomics of Terrestrial Cyanobacteria.</title>
        <authorList>
            <person name="Ward R.D."/>
            <person name="Stajich J.E."/>
            <person name="Johansen J.R."/>
            <person name="Huntemann M."/>
            <person name="Clum A."/>
            <person name="Foster B."/>
            <person name="Foster B."/>
            <person name="Roux S."/>
            <person name="Palaniappan K."/>
            <person name="Varghese N."/>
            <person name="Mukherjee S."/>
            <person name="Reddy T.B.K."/>
            <person name="Daum C."/>
            <person name="Copeland A."/>
            <person name="Chen I.A."/>
            <person name="Ivanova N.N."/>
            <person name="Kyrpides N.C."/>
            <person name="Shapiro N."/>
            <person name="Eloe-Fadrosh E.A."/>
            <person name="Pietrasiak N."/>
        </authorList>
    </citation>
    <scope>NUCLEOTIDE SEQUENCE</scope>
    <source>
        <strain evidence="4">UHER 2000/2452</strain>
    </source>
</reference>
<dbReference type="SUPFAM" id="SSF110857">
    <property type="entry name" value="Gamma-glutamyl cyclotransferase-like"/>
    <property type="match status" value="1"/>
</dbReference>
<name>A0A951UN46_9CYAN</name>
<keyword evidence="1" id="KW-0808">Transferase</keyword>
<dbReference type="InterPro" id="IPR013024">
    <property type="entry name" value="GGCT-like"/>
</dbReference>
<dbReference type="Pfam" id="PF06094">
    <property type="entry name" value="GGACT"/>
    <property type="match status" value="1"/>
</dbReference>
<protein>
    <recommendedName>
        <fullName evidence="2">Putative gamma-glutamylcyclotransferase</fullName>
    </recommendedName>
</protein>
<evidence type="ECO:0000313" key="5">
    <source>
        <dbReference type="Proteomes" id="UP000757435"/>
    </source>
</evidence>
<dbReference type="InterPro" id="IPR009288">
    <property type="entry name" value="AIG2-like_dom"/>
</dbReference>
<evidence type="ECO:0000313" key="4">
    <source>
        <dbReference type="EMBL" id="MBW4660080.1"/>
    </source>
</evidence>
<evidence type="ECO:0000256" key="2">
    <source>
        <dbReference type="ARBA" id="ARBA00030602"/>
    </source>
</evidence>
<organism evidence="4 5">
    <name type="scientific">Drouetiella hepatica Uher 2000/2452</name>
    <dbReference type="NCBI Taxonomy" id="904376"/>
    <lineage>
        <taxon>Bacteria</taxon>
        <taxon>Bacillati</taxon>
        <taxon>Cyanobacteriota</taxon>
        <taxon>Cyanophyceae</taxon>
        <taxon>Oculatellales</taxon>
        <taxon>Oculatellaceae</taxon>
        <taxon>Drouetiella</taxon>
    </lineage>
</organism>
<accession>A0A951UN46</accession>
<dbReference type="CDD" id="cd06661">
    <property type="entry name" value="GGCT_like"/>
    <property type="match status" value="1"/>
</dbReference>
<dbReference type="InterPro" id="IPR036568">
    <property type="entry name" value="GGCT-like_sf"/>
</dbReference>
<evidence type="ECO:0000256" key="1">
    <source>
        <dbReference type="ARBA" id="ARBA00022679"/>
    </source>
</evidence>
<dbReference type="AlphaFoldDB" id="A0A951UN46"/>
<gene>
    <name evidence="4" type="ORF">KME15_15500</name>
</gene>
<dbReference type="Gene3D" id="3.10.490.10">
    <property type="entry name" value="Gamma-glutamyl cyclotransferase-like"/>
    <property type="match status" value="1"/>
</dbReference>
<feature type="domain" description="Gamma-glutamylcyclotransferase AIG2-like" evidence="3">
    <location>
        <begin position="5"/>
        <end position="107"/>
    </location>
</feature>
<dbReference type="PANTHER" id="PTHR31544:SF2">
    <property type="entry name" value="AIG2-LIKE PROTEIN D"/>
    <property type="match status" value="1"/>
</dbReference>
<comment type="caution">
    <text evidence="4">The sequence shown here is derived from an EMBL/GenBank/DDBJ whole genome shotgun (WGS) entry which is preliminary data.</text>
</comment>
<dbReference type="GO" id="GO:0016740">
    <property type="term" value="F:transferase activity"/>
    <property type="evidence" value="ECO:0007669"/>
    <property type="project" value="UniProtKB-KW"/>
</dbReference>
<proteinExistence type="predicted"/>
<dbReference type="EMBL" id="JAHHHD010000017">
    <property type="protein sequence ID" value="MBW4660080.1"/>
    <property type="molecule type" value="Genomic_DNA"/>
</dbReference>